<proteinExistence type="predicted"/>
<sequence length="102" mass="11280">MKGRATACSPPPSILSLQRDQPVRPDKTIRKQPLFGHLPPPSAVHRTRLQGKSQIVGGELVRLGEQMVHSAEGTRAIALELCREFEDKFLEHIATGEVSNFL</sequence>
<keyword evidence="3" id="KW-1185">Reference proteome</keyword>
<organism evidence="2 3">
    <name type="scientific">Tetracentron sinense</name>
    <name type="common">Spur-leaf</name>
    <dbReference type="NCBI Taxonomy" id="13715"/>
    <lineage>
        <taxon>Eukaryota</taxon>
        <taxon>Viridiplantae</taxon>
        <taxon>Streptophyta</taxon>
        <taxon>Embryophyta</taxon>
        <taxon>Tracheophyta</taxon>
        <taxon>Spermatophyta</taxon>
        <taxon>Magnoliopsida</taxon>
        <taxon>Trochodendrales</taxon>
        <taxon>Trochodendraceae</taxon>
        <taxon>Tetracentron</taxon>
    </lineage>
</organism>
<dbReference type="Proteomes" id="UP000655225">
    <property type="component" value="Unassembled WGS sequence"/>
</dbReference>
<name>A0A834ZE95_TETSI</name>
<accession>A0A834ZE95</accession>
<dbReference type="OrthoDB" id="1740226at2759"/>
<feature type="region of interest" description="Disordered" evidence="1">
    <location>
        <begin position="1"/>
        <end position="23"/>
    </location>
</feature>
<evidence type="ECO:0000313" key="2">
    <source>
        <dbReference type="EMBL" id="KAF8405659.1"/>
    </source>
</evidence>
<evidence type="ECO:0000313" key="3">
    <source>
        <dbReference type="Proteomes" id="UP000655225"/>
    </source>
</evidence>
<dbReference type="EMBL" id="JABCRI010000005">
    <property type="protein sequence ID" value="KAF8405659.1"/>
    <property type="molecule type" value="Genomic_DNA"/>
</dbReference>
<comment type="caution">
    <text evidence="2">The sequence shown here is derived from an EMBL/GenBank/DDBJ whole genome shotgun (WGS) entry which is preliminary data.</text>
</comment>
<reference evidence="2 3" key="1">
    <citation type="submission" date="2020-04" db="EMBL/GenBank/DDBJ databases">
        <title>Plant Genome Project.</title>
        <authorList>
            <person name="Zhang R.-G."/>
        </authorList>
    </citation>
    <scope>NUCLEOTIDE SEQUENCE [LARGE SCALE GENOMIC DNA]</scope>
    <source>
        <strain evidence="2">YNK0</strain>
        <tissue evidence="2">Leaf</tissue>
    </source>
</reference>
<protein>
    <submittedName>
        <fullName evidence="2">Uncharacterized protein</fullName>
    </submittedName>
</protein>
<dbReference type="AlphaFoldDB" id="A0A834ZE95"/>
<gene>
    <name evidence="2" type="ORF">HHK36_007735</name>
</gene>
<evidence type="ECO:0000256" key="1">
    <source>
        <dbReference type="SAM" id="MobiDB-lite"/>
    </source>
</evidence>